<gene>
    <name evidence="1" type="ORF">CTI12_AA078810</name>
</gene>
<organism evidence="1 2">
    <name type="scientific">Artemisia annua</name>
    <name type="common">Sweet wormwood</name>
    <dbReference type="NCBI Taxonomy" id="35608"/>
    <lineage>
        <taxon>Eukaryota</taxon>
        <taxon>Viridiplantae</taxon>
        <taxon>Streptophyta</taxon>
        <taxon>Embryophyta</taxon>
        <taxon>Tracheophyta</taxon>
        <taxon>Spermatophyta</taxon>
        <taxon>Magnoliopsida</taxon>
        <taxon>eudicotyledons</taxon>
        <taxon>Gunneridae</taxon>
        <taxon>Pentapetalae</taxon>
        <taxon>asterids</taxon>
        <taxon>campanulids</taxon>
        <taxon>Asterales</taxon>
        <taxon>Asteraceae</taxon>
        <taxon>Asteroideae</taxon>
        <taxon>Anthemideae</taxon>
        <taxon>Artemisiinae</taxon>
        <taxon>Artemisia</taxon>
    </lineage>
</organism>
<dbReference type="SUPFAM" id="SSF53756">
    <property type="entry name" value="UDP-Glycosyltransferase/glycogen phosphorylase"/>
    <property type="match status" value="1"/>
</dbReference>
<accession>A0A2U1Q3R4</accession>
<name>A0A2U1Q3R4_ARTAN</name>
<sequence length="81" mass="9096">MAIKKSEGYKDRTTLGIHIPVEIVTADEIESGIRRLMEDKEVRKKVKEISEKCRATVVEGGSSYASVGHLIQDFMRNISCI</sequence>
<dbReference type="Gene3D" id="3.40.50.2000">
    <property type="entry name" value="Glycogen Phosphorylase B"/>
    <property type="match status" value="2"/>
</dbReference>
<dbReference type="GO" id="GO:0016740">
    <property type="term" value="F:transferase activity"/>
    <property type="evidence" value="ECO:0007669"/>
    <property type="project" value="UniProtKB-KW"/>
</dbReference>
<dbReference type="EMBL" id="PKPP01000447">
    <property type="protein sequence ID" value="PWA92660.1"/>
    <property type="molecule type" value="Genomic_DNA"/>
</dbReference>
<evidence type="ECO:0000313" key="2">
    <source>
        <dbReference type="Proteomes" id="UP000245207"/>
    </source>
</evidence>
<dbReference type="OrthoDB" id="5835829at2759"/>
<comment type="caution">
    <text evidence="1">The sequence shown here is derived from an EMBL/GenBank/DDBJ whole genome shotgun (WGS) entry which is preliminary data.</text>
</comment>
<evidence type="ECO:0000313" key="1">
    <source>
        <dbReference type="EMBL" id="PWA92660.1"/>
    </source>
</evidence>
<keyword evidence="1" id="KW-0808">Transferase</keyword>
<reference evidence="1 2" key="1">
    <citation type="journal article" date="2018" name="Mol. Plant">
        <title>The genome of Artemisia annua provides insight into the evolution of Asteraceae family and artemisinin biosynthesis.</title>
        <authorList>
            <person name="Shen Q."/>
            <person name="Zhang L."/>
            <person name="Liao Z."/>
            <person name="Wang S."/>
            <person name="Yan T."/>
            <person name="Shi P."/>
            <person name="Liu M."/>
            <person name="Fu X."/>
            <person name="Pan Q."/>
            <person name="Wang Y."/>
            <person name="Lv Z."/>
            <person name="Lu X."/>
            <person name="Zhang F."/>
            <person name="Jiang W."/>
            <person name="Ma Y."/>
            <person name="Chen M."/>
            <person name="Hao X."/>
            <person name="Li L."/>
            <person name="Tang Y."/>
            <person name="Lv G."/>
            <person name="Zhou Y."/>
            <person name="Sun X."/>
            <person name="Brodelius P.E."/>
            <person name="Rose J.K.C."/>
            <person name="Tang K."/>
        </authorList>
    </citation>
    <scope>NUCLEOTIDE SEQUENCE [LARGE SCALE GENOMIC DNA]</scope>
    <source>
        <strain evidence="2">cv. Huhao1</strain>
        <tissue evidence="1">Leaf</tissue>
    </source>
</reference>
<dbReference type="AlphaFoldDB" id="A0A2U1Q3R4"/>
<dbReference type="Proteomes" id="UP000245207">
    <property type="component" value="Unassembled WGS sequence"/>
</dbReference>
<keyword evidence="2" id="KW-1185">Reference proteome</keyword>
<protein>
    <submittedName>
        <fullName evidence="1">UDP-glucuronosyl/UDP-glucosyltransferase</fullName>
    </submittedName>
</protein>
<proteinExistence type="predicted"/>